<dbReference type="InterPro" id="IPR002591">
    <property type="entry name" value="Phosphodiest/P_Trfase"/>
</dbReference>
<dbReference type="Gene3D" id="3.40.720.10">
    <property type="entry name" value="Alkaline Phosphatase, subunit A"/>
    <property type="match status" value="2"/>
</dbReference>
<proteinExistence type="predicted"/>
<feature type="non-terminal residue" evidence="1">
    <location>
        <position position="1"/>
    </location>
</feature>
<accession>A0A133V8A9</accession>
<sequence>TGKNPANLGAFGWSRIGWEEKTFRTLRFSFSEELEVWNYLNAGGFSAGVINMPLTYPPKVLDGFMVSGPLTPGEKKEYTYPKDLKEKLRRKYDYKIFPKLTFALRDILEGKDIVRHMKENIHTKFEVAREFSQRVDFLQLTIFLTDNLQHRIWNRKGSEEIWKLIDKEIGEIIRENPEKDILIMSDHGMEKAKTYFNLSAWLQKHGYCSSKGKKKGDALSKLGITRRRLLNLIRRLNLGTPLKKFLRLLPYKVARETFRRVPEKSGGEELDWDESKVIPSGTMLYLNPSLDNKQEMKEHLREELLKIKSPESGEKIIKTVYEKEEVFQGKYSDIAPDLAVIPADGVWIGGGVGEEMWGEDLTYWIADHIQDGIFLGYGPNIKEGKEIKGSQLIDLAPTILHAFGLPVPDSMDGKVLKEIFKDESKPGKTPVEHQKAEVPKKEIKRKIRKLKRKGKI</sequence>
<comment type="caution">
    <text evidence="1">The sequence shown here is derived from an EMBL/GenBank/DDBJ whole genome shotgun (WGS) entry which is preliminary data.</text>
</comment>
<protein>
    <recommendedName>
        <fullName evidence="3">Nucleotide pyrophosphatase</fullName>
    </recommendedName>
</protein>
<evidence type="ECO:0008006" key="3">
    <source>
        <dbReference type="Google" id="ProtNLM"/>
    </source>
</evidence>
<dbReference type="InterPro" id="IPR017850">
    <property type="entry name" value="Alkaline_phosphatase_core_sf"/>
</dbReference>
<organism evidence="1 2">
    <name type="scientific">candidate division MSBL1 archaeon SCGC-AAA261F19</name>
    <dbReference type="NCBI Taxonomy" id="1698275"/>
    <lineage>
        <taxon>Archaea</taxon>
        <taxon>Methanobacteriati</taxon>
        <taxon>Methanobacteriota</taxon>
        <taxon>candidate division MSBL1</taxon>
    </lineage>
</organism>
<gene>
    <name evidence="1" type="ORF">AKJ45_03360</name>
</gene>
<keyword evidence="2" id="KW-1185">Reference proteome</keyword>
<name>A0A133V8A9_9EURY</name>
<dbReference type="SUPFAM" id="SSF53649">
    <property type="entry name" value="Alkaline phosphatase-like"/>
    <property type="match status" value="1"/>
</dbReference>
<evidence type="ECO:0000313" key="2">
    <source>
        <dbReference type="Proteomes" id="UP000070565"/>
    </source>
</evidence>
<dbReference type="Pfam" id="PF01663">
    <property type="entry name" value="Phosphodiest"/>
    <property type="match status" value="1"/>
</dbReference>
<dbReference type="EMBL" id="LHXZ01000054">
    <property type="protein sequence ID" value="KXB02676.1"/>
    <property type="molecule type" value="Genomic_DNA"/>
</dbReference>
<evidence type="ECO:0000313" key="1">
    <source>
        <dbReference type="EMBL" id="KXB02676.1"/>
    </source>
</evidence>
<reference evidence="1 2" key="1">
    <citation type="journal article" date="2016" name="Sci. Rep.">
        <title>Metabolic traits of an uncultured archaeal lineage -MSBL1- from brine pools of the Red Sea.</title>
        <authorList>
            <person name="Mwirichia R."/>
            <person name="Alam I."/>
            <person name="Rashid M."/>
            <person name="Vinu M."/>
            <person name="Ba-Alawi W."/>
            <person name="Anthony Kamau A."/>
            <person name="Kamanda Ngugi D."/>
            <person name="Goker M."/>
            <person name="Klenk H.P."/>
            <person name="Bajic V."/>
            <person name="Stingl U."/>
        </authorList>
    </citation>
    <scope>NUCLEOTIDE SEQUENCE [LARGE SCALE GENOMIC DNA]</scope>
    <source>
        <strain evidence="1">SCGC-AAA261F19</strain>
    </source>
</reference>
<dbReference type="Proteomes" id="UP000070565">
    <property type="component" value="Unassembled WGS sequence"/>
</dbReference>
<dbReference type="AlphaFoldDB" id="A0A133V8A9"/>